<evidence type="ECO:0000256" key="1">
    <source>
        <dbReference type="ARBA" id="ARBA00022690"/>
    </source>
</evidence>
<dbReference type="RefSeq" id="XP_012946218.2">
    <property type="nucleotide sequence ID" value="XM_013090764.2"/>
</dbReference>
<sequence>LTCGPEAECSVDRNGRASCVCPPQCEPVLRRVCGNDSVTYDNECELRRRSCEEKVYVSVKHPGQCGSDSVCLGHFCDYGAVCVDVEGRPQCECPQCTEEYEPVCGDNGITYENKCKLRQENCQREEDVQVEKKGTCDGCGQTRCEFYAVCESLNGHHRCICPTTCVQVCLSVCLSVSVFRFVCLFVCLSVPLCVTQSYCLVLLFEKIKKFYGTCNSNRSKKC</sequence>
<dbReference type="CDD" id="cd00104">
    <property type="entry name" value="KAZAL_FS"/>
    <property type="match status" value="1"/>
</dbReference>
<dbReference type="PROSITE" id="PS51465">
    <property type="entry name" value="KAZAL_2"/>
    <property type="match status" value="2"/>
</dbReference>
<organism evidence="6 7">
    <name type="scientific">Aplysia californica</name>
    <name type="common">California sea hare</name>
    <dbReference type="NCBI Taxonomy" id="6500"/>
    <lineage>
        <taxon>Eukaryota</taxon>
        <taxon>Metazoa</taxon>
        <taxon>Spiralia</taxon>
        <taxon>Lophotrochozoa</taxon>
        <taxon>Mollusca</taxon>
        <taxon>Gastropoda</taxon>
        <taxon>Heterobranchia</taxon>
        <taxon>Euthyneura</taxon>
        <taxon>Tectipleura</taxon>
        <taxon>Aplysiida</taxon>
        <taxon>Aplysioidea</taxon>
        <taxon>Aplysiidae</taxon>
        <taxon>Aplysia</taxon>
    </lineage>
</organism>
<accession>A0ABM1AEM6</accession>
<keyword evidence="4" id="KW-1133">Transmembrane helix</keyword>
<keyword evidence="4" id="KW-0472">Membrane</keyword>
<evidence type="ECO:0000313" key="7">
    <source>
        <dbReference type="RefSeq" id="XP_012946218.2"/>
    </source>
</evidence>
<dbReference type="InterPro" id="IPR036058">
    <property type="entry name" value="Kazal_dom_sf"/>
</dbReference>
<dbReference type="InterPro" id="IPR002350">
    <property type="entry name" value="Kazal_dom"/>
</dbReference>
<feature type="non-terminal residue" evidence="7">
    <location>
        <position position="1"/>
    </location>
</feature>
<evidence type="ECO:0000256" key="4">
    <source>
        <dbReference type="SAM" id="Phobius"/>
    </source>
</evidence>
<protein>
    <submittedName>
        <fullName evidence="7">Agrin</fullName>
    </submittedName>
</protein>
<keyword evidence="2" id="KW-0722">Serine protease inhibitor</keyword>
<evidence type="ECO:0000256" key="3">
    <source>
        <dbReference type="ARBA" id="ARBA00023157"/>
    </source>
</evidence>
<dbReference type="GeneID" id="101864119"/>
<reference evidence="7" key="1">
    <citation type="submission" date="2025-08" db="UniProtKB">
        <authorList>
            <consortium name="RefSeq"/>
        </authorList>
    </citation>
    <scope>IDENTIFICATION</scope>
</reference>
<dbReference type="SMART" id="SM00274">
    <property type="entry name" value="FOLN"/>
    <property type="match status" value="3"/>
</dbReference>
<dbReference type="SUPFAM" id="SSF100895">
    <property type="entry name" value="Kazal-type serine protease inhibitors"/>
    <property type="match status" value="2"/>
</dbReference>
<dbReference type="Gene3D" id="3.30.60.30">
    <property type="match status" value="2"/>
</dbReference>
<feature type="domain" description="Kazal-like" evidence="5">
    <location>
        <begin position="20"/>
        <end position="67"/>
    </location>
</feature>
<feature type="transmembrane region" description="Helical" evidence="4">
    <location>
        <begin position="178"/>
        <end position="204"/>
    </location>
</feature>
<dbReference type="PANTHER" id="PTHR10913:SF45">
    <property type="entry name" value="FOLLISTATIN, ISOFORM A-RELATED"/>
    <property type="match status" value="1"/>
</dbReference>
<dbReference type="SMART" id="SM00280">
    <property type="entry name" value="KAZAL"/>
    <property type="match status" value="2"/>
</dbReference>
<evidence type="ECO:0000313" key="6">
    <source>
        <dbReference type="Proteomes" id="UP000694888"/>
    </source>
</evidence>
<keyword evidence="3" id="KW-1015">Disulfide bond</keyword>
<evidence type="ECO:0000259" key="5">
    <source>
        <dbReference type="PROSITE" id="PS51465"/>
    </source>
</evidence>
<dbReference type="InterPro" id="IPR050653">
    <property type="entry name" value="Prot_Inhib_GrowthFact_Antg"/>
</dbReference>
<dbReference type="PANTHER" id="PTHR10913">
    <property type="entry name" value="FOLLISTATIN-RELATED"/>
    <property type="match status" value="1"/>
</dbReference>
<name>A0ABM1AEM6_APLCA</name>
<evidence type="ECO:0000256" key="2">
    <source>
        <dbReference type="ARBA" id="ARBA00022900"/>
    </source>
</evidence>
<feature type="domain" description="Kazal-like" evidence="5">
    <location>
        <begin position="92"/>
        <end position="138"/>
    </location>
</feature>
<dbReference type="Pfam" id="PF07648">
    <property type="entry name" value="Kazal_2"/>
    <property type="match status" value="2"/>
</dbReference>
<proteinExistence type="predicted"/>
<keyword evidence="4" id="KW-0812">Transmembrane</keyword>
<keyword evidence="6" id="KW-1185">Reference proteome</keyword>
<keyword evidence="1" id="KW-0646">Protease inhibitor</keyword>
<dbReference type="InterPro" id="IPR003645">
    <property type="entry name" value="Fol_N"/>
</dbReference>
<gene>
    <name evidence="7" type="primary">LOC101864119</name>
</gene>
<dbReference type="Proteomes" id="UP000694888">
    <property type="component" value="Unplaced"/>
</dbReference>